<evidence type="ECO:0000313" key="4">
    <source>
        <dbReference type="Proteomes" id="UP000775872"/>
    </source>
</evidence>
<dbReference type="Pfam" id="PF20237">
    <property type="entry name" value="DUF6594"/>
    <property type="match status" value="1"/>
</dbReference>
<evidence type="ECO:0000256" key="1">
    <source>
        <dbReference type="SAM" id="Phobius"/>
    </source>
</evidence>
<accession>A0A9N9ZGK9</accession>
<dbReference type="PANTHER" id="PTHR34502">
    <property type="entry name" value="DUF6594 DOMAIN-CONTAINING PROTEIN-RELATED"/>
    <property type="match status" value="1"/>
</dbReference>
<proteinExistence type="predicted"/>
<evidence type="ECO:0000259" key="2">
    <source>
        <dbReference type="Pfam" id="PF20237"/>
    </source>
</evidence>
<keyword evidence="1" id="KW-1133">Transmembrane helix</keyword>
<organism evidence="3 4">
    <name type="scientific">Clonostachys solani</name>
    <dbReference type="NCBI Taxonomy" id="160281"/>
    <lineage>
        <taxon>Eukaryota</taxon>
        <taxon>Fungi</taxon>
        <taxon>Dikarya</taxon>
        <taxon>Ascomycota</taxon>
        <taxon>Pezizomycotina</taxon>
        <taxon>Sordariomycetes</taxon>
        <taxon>Hypocreomycetidae</taxon>
        <taxon>Hypocreales</taxon>
        <taxon>Bionectriaceae</taxon>
        <taxon>Clonostachys</taxon>
    </lineage>
</organism>
<keyword evidence="1" id="KW-0812">Transmembrane</keyword>
<sequence>MATGMLGDIELGLTSTRQTPAPGYPLFSELIASHPSFHLCRQFGELRARLLLLKQDRLAELELELRRLDGDETNRLFLASRRSDRNQGRQDLITKIDLAMKDYDLFLARLRAVLAYDSAPPRAVGNLQRWIRGHPCMAREETAYLDQTGDLISISPLDDSTTAWLQAAIGDALVCLGPKRQGQGIYRFRSALFRAGVRTVVALLIASVLLSPVVVCNFVPDLSARLWVVSVATAIFVAILATLTKASTVELVMVGTTFTTVMVVFISTH</sequence>
<reference evidence="3" key="1">
    <citation type="submission" date="2021-10" db="EMBL/GenBank/DDBJ databases">
        <authorList>
            <person name="Piombo E."/>
        </authorList>
    </citation>
    <scope>NUCLEOTIDE SEQUENCE</scope>
</reference>
<keyword evidence="4" id="KW-1185">Reference proteome</keyword>
<feature type="domain" description="DUF6594" evidence="2">
    <location>
        <begin position="24"/>
        <end position="263"/>
    </location>
</feature>
<dbReference type="PANTHER" id="PTHR34502:SF5">
    <property type="entry name" value="DUF6594 DOMAIN-CONTAINING PROTEIN"/>
    <property type="match status" value="1"/>
</dbReference>
<dbReference type="InterPro" id="IPR046529">
    <property type="entry name" value="DUF6594"/>
</dbReference>
<name>A0A9N9ZGK9_9HYPO</name>
<keyword evidence="1" id="KW-0472">Membrane</keyword>
<dbReference type="OrthoDB" id="3533814at2759"/>
<dbReference type="Proteomes" id="UP000775872">
    <property type="component" value="Unassembled WGS sequence"/>
</dbReference>
<dbReference type="AlphaFoldDB" id="A0A9N9ZGK9"/>
<evidence type="ECO:0000313" key="3">
    <source>
        <dbReference type="EMBL" id="CAH0054875.1"/>
    </source>
</evidence>
<feature type="transmembrane region" description="Helical" evidence="1">
    <location>
        <begin position="226"/>
        <end position="244"/>
    </location>
</feature>
<comment type="caution">
    <text evidence="3">The sequence shown here is derived from an EMBL/GenBank/DDBJ whole genome shotgun (WGS) entry which is preliminary data.</text>
</comment>
<protein>
    <recommendedName>
        <fullName evidence="2">DUF6594 domain-containing protein</fullName>
    </recommendedName>
</protein>
<gene>
    <name evidence="3" type="ORF">CSOL1703_00016435</name>
</gene>
<feature type="transmembrane region" description="Helical" evidence="1">
    <location>
        <begin position="251"/>
        <end position="268"/>
    </location>
</feature>
<dbReference type="EMBL" id="CABFOC020000052">
    <property type="protein sequence ID" value="CAH0054875.1"/>
    <property type="molecule type" value="Genomic_DNA"/>
</dbReference>
<feature type="transmembrane region" description="Helical" evidence="1">
    <location>
        <begin position="195"/>
        <end position="220"/>
    </location>
</feature>